<evidence type="ECO:0000256" key="5">
    <source>
        <dbReference type="ARBA" id="ARBA00022737"/>
    </source>
</evidence>
<dbReference type="InterPro" id="IPR051153">
    <property type="entry name" value="Yeast_CWMannoprotein_PIR"/>
</dbReference>
<feature type="signal peptide" evidence="7">
    <location>
        <begin position="1"/>
        <end position="18"/>
    </location>
</feature>
<dbReference type="InterPro" id="IPR054508">
    <property type="entry name" value="PIR1-like_C"/>
</dbReference>
<dbReference type="Proteomes" id="UP001583172">
    <property type="component" value="Unassembled WGS sequence"/>
</dbReference>
<dbReference type="PANTHER" id="PTHR47254:SF1">
    <property type="entry name" value="CELL WALL MANNOPROTEIN CIS3-RELATED"/>
    <property type="match status" value="1"/>
</dbReference>
<dbReference type="InterPro" id="IPR000420">
    <property type="entry name" value="Yeast_PIR_rpt"/>
</dbReference>
<evidence type="ECO:0000313" key="10">
    <source>
        <dbReference type="Proteomes" id="UP001583172"/>
    </source>
</evidence>
<keyword evidence="10" id="KW-1185">Reference proteome</keyword>
<dbReference type="PROSITE" id="PS00929">
    <property type="entry name" value="PIR_REPEAT_1"/>
    <property type="match status" value="1"/>
</dbReference>
<dbReference type="Pfam" id="PF22799">
    <property type="entry name" value="PIR1-like_C"/>
    <property type="match status" value="1"/>
</dbReference>
<comment type="caution">
    <text evidence="9">The sequence shown here is derived from an EMBL/GenBank/DDBJ whole genome shotgun (WGS) entry which is preliminary data.</text>
</comment>
<evidence type="ECO:0000256" key="1">
    <source>
        <dbReference type="ARBA" id="ARBA00004191"/>
    </source>
</evidence>
<dbReference type="EMBL" id="JAZGSY010000240">
    <property type="protein sequence ID" value="KAL1838067.1"/>
    <property type="molecule type" value="Genomic_DNA"/>
</dbReference>
<accession>A0ABR3V938</accession>
<evidence type="ECO:0000259" key="8">
    <source>
        <dbReference type="Pfam" id="PF22799"/>
    </source>
</evidence>
<reference evidence="9 10" key="1">
    <citation type="journal article" date="2024" name="Commun. Biol.">
        <title>Comparative genomic analysis of thermophilic fungi reveals convergent evolutionary adaptations and gene losses.</title>
        <authorList>
            <person name="Steindorff A.S."/>
            <person name="Aguilar-Pontes M.V."/>
            <person name="Robinson A.J."/>
            <person name="Andreopoulos B."/>
            <person name="LaButti K."/>
            <person name="Kuo A."/>
            <person name="Mondo S."/>
            <person name="Riley R."/>
            <person name="Otillar R."/>
            <person name="Haridas S."/>
            <person name="Lipzen A."/>
            <person name="Grimwood J."/>
            <person name="Schmutz J."/>
            <person name="Clum A."/>
            <person name="Reid I.D."/>
            <person name="Moisan M.C."/>
            <person name="Butler G."/>
            <person name="Nguyen T.T.M."/>
            <person name="Dewar K."/>
            <person name="Conant G."/>
            <person name="Drula E."/>
            <person name="Henrissat B."/>
            <person name="Hansel C."/>
            <person name="Singer S."/>
            <person name="Hutchinson M.I."/>
            <person name="de Vries R.P."/>
            <person name="Natvig D.O."/>
            <person name="Powell A.J."/>
            <person name="Tsang A."/>
            <person name="Grigoriev I.V."/>
        </authorList>
    </citation>
    <scope>NUCLEOTIDE SEQUENCE [LARGE SCALE GENOMIC DNA]</scope>
    <source>
        <strain evidence="9 10">CBS 620.91</strain>
    </source>
</reference>
<organism evidence="9 10">
    <name type="scientific">Humicola insolens</name>
    <name type="common">Soft-rot fungus</name>
    <dbReference type="NCBI Taxonomy" id="85995"/>
    <lineage>
        <taxon>Eukaryota</taxon>
        <taxon>Fungi</taxon>
        <taxon>Dikarya</taxon>
        <taxon>Ascomycota</taxon>
        <taxon>Pezizomycotina</taxon>
        <taxon>Sordariomycetes</taxon>
        <taxon>Sordariomycetidae</taxon>
        <taxon>Sordariales</taxon>
        <taxon>Chaetomiaceae</taxon>
        <taxon>Mycothermus</taxon>
    </lineage>
</organism>
<evidence type="ECO:0000313" key="9">
    <source>
        <dbReference type="EMBL" id="KAL1838067.1"/>
    </source>
</evidence>
<evidence type="ECO:0000256" key="2">
    <source>
        <dbReference type="ARBA" id="ARBA00022512"/>
    </source>
</evidence>
<gene>
    <name evidence="9" type="ORF">VTJ49DRAFT_3087</name>
</gene>
<keyword evidence="5" id="KW-0677">Repeat</keyword>
<keyword evidence="4 7" id="KW-0732">Signal</keyword>
<dbReference type="PANTHER" id="PTHR47254">
    <property type="entry name" value="CELL WALL MANNOPROTEIN CIS3-RELATED"/>
    <property type="match status" value="1"/>
</dbReference>
<evidence type="ECO:0000256" key="3">
    <source>
        <dbReference type="ARBA" id="ARBA00022525"/>
    </source>
</evidence>
<sequence length="316" mass="33157">MKFALFFAVLGMAVVAMAQGVIDKIAPPGDHPVGCEGSRPYKFMIATVPTHMVKRARSLQRRAICAGTGNLVLNLTDEVLTDALDRTGYISMSYQFQFDNPPQSGALFTAGFTACLNDTLALGPTTVFWQCASGTFWNLYDRWSAPQCEPVHIVILPCDDLDEATTSIESGLVETATSTETATTTVNVCQIDDGQVQAHTTPCPAIPTDSLPPASQISDGQVQITTMPDNPAASLRPASQFSDGQVQITTNSGGDAVASPPPVSEQSDGQVIVTATGSGVVPTEAPASEAAGLAKGLFWVLADVATTVGVAWVVMF</sequence>
<comment type="subcellular location">
    <subcellularLocation>
        <location evidence="1">Secreted</location>
        <location evidence="1">Cell wall</location>
    </subcellularLocation>
</comment>
<name>A0ABR3V938_HUMIN</name>
<dbReference type="PROSITE" id="PS50256">
    <property type="entry name" value="PIR_REPEAT_2"/>
    <property type="match status" value="1"/>
</dbReference>
<protein>
    <recommendedName>
        <fullName evidence="8">Cell wall mannoprotein PIR1-like C-terminal domain-containing protein</fullName>
    </recommendedName>
</protein>
<keyword evidence="2" id="KW-0134">Cell wall</keyword>
<keyword evidence="3" id="KW-0964">Secreted</keyword>
<evidence type="ECO:0000256" key="6">
    <source>
        <dbReference type="ARBA" id="ARBA00038219"/>
    </source>
</evidence>
<evidence type="ECO:0000256" key="4">
    <source>
        <dbReference type="ARBA" id="ARBA00022729"/>
    </source>
</evidence>
<feature type="chain" id="PRO_5045602676" description="Cell wall mannoprotein PIR1-like C-terminal domain-containing protein" evidence="7">
    <location>
        <begin position="19"/>
        <end position="316"/>
    </location>
</feature>
<feature type="domain" description="Cell wall mannoprotein PIR1-like C-terminal" evidence="8">
    <location>
        <begin position="79"/>
        <end position="151"/>
    </location>
</feature>
<evidence type="ECO:0000256" key="7">
    <source>
        <dbReference type="SAM" id="SignalP"/>
    </source>
</evidence>
<proteinExistence type="inferred from homology"/>
<comment type="similarity">
    <text evidence="6">Belongs to the PIR protein family.</text>
</comment>